<dbReference type="SMART" id="SM00530">
    <property type="entry name" value="HTH_XRE"/>
    <property type="match status" value="1"/>
</dbReference>
<keyword evidence="3" id="KW-1185">Reference proteome</keyword>
<accession>A0ABS6VQG9</accession>
<name>A0ABS6VQG9_9GAMM</name>
<proteinExistence type="predicted"/>
<gene>
    <name evidence="2" type="ORF">KXJ70_07245</name>
</gene>
<feature type="domain" description="HTH cro/C1-type" evidence="1">
    <location>
        <begin position="30"/>
        <end position="84"/>
    </location>
</feature>
<dbReference type="CDD" id="cd00093">
    <property type="entry name" value="HTH_XRE"/>
    <property type="match status" value="1"/>
</dbReference>
<dbReference type="Pfam" id="PF01381">
    <property type="entry name" value="HTH_3"/>
    <property type="match status" value="1"/>
</dbReference>
<reference evidence="2" key="1">
    <citation type="submission" date="2021-07" db="EMBL/GenBank/DDBJ databases">
        <title>Zhongshania sp. CAU 1632 isolated from seawater.</title>
        <authorList>
            <person name="Kim W."/>
        </authorList>
    </citation>
    <scope>NUCLEOTIDE SEQUENCE</scope>
    <source>
        <strain evidence="2">CAU 1632</strain>
    </source>
</reference>
<sequence length="96" mass="10743">MKRPNNPTEKKLELQRQLADGELTLGQAARKMRKIVGMTQEEYAKNVLRIAPRALMEVERDKGNPTLETLKKIARPFGLEVGFIIPASRKPSKGGS</sequence>
<protein>
    <submittedName>
        <fullName evidence="2">Helix-turn-helix domain-containing protein</fullName>
    </submittedName>
</protein>
<evidence type="ECO:0000313" key="2">
    <source>
        <dbReference type="EMBL" id="MBW2940562.1"/>
    </source>
</evidence>
<comment type="caution">
    <text evidence="2">The sequence shown here is derived from an EMBL/GenBank/DDBJ whole genome shotgun (WGS) entry which is preliminary data.</text>
</comment>
<evidence type="ECO:0000259" key="1">
    <source>
        <dbReference type="PROSITE" id="PS50943"/>
    </source>
</evidence>
<dbReference type="EMBL" id="JAHWDQ010000001">
    <property type="protein sequence ID" value="MBW2940562.1"/>
    <property type="molecule type" value="Genomic_DNA"/>
</dbReference>
<dbReference type="PROSITE" id="PS50943">
    <property type="entry name" value="HTH_CROC1"/>
    <property type="match status" value="1"/>
</dbReference>
<evidence type="ECO:0000313" key="3">
    <source>
        <dbReference type="Proteomes" id="UP001166291"/>
    </source>
</evidence>
<dbReference type="Proteomes" id="UP001166291">
    <property type="component" value="Unassembled WGS sequence"/>
</dbReference>
<organism evidence="2 3">
    <name type="scientific">Zhongshania aquimaris</name>
    <dbReference type="NCBI Taxonomy" id="2857107"/>
    <lineage>
        <taxon>Bacteria</taxon>
        <taxon>Pseudomonadati</taxon>
        <taxon>Pseudomonadota</taxon>
        <taxon>Gammaproteobacteria</taxon>
        <taxon>Cellvibrionales</taxon>
        <taxon>Spongiibacteraceae</taxon>
        <taxon>Zhongshania</taxon>
    </lineage>
</organism>
<dbReference type="InterPro" id="IPR001387">
    <property type="entry name" value="Cro/C1-type_HTH"/>
</dbReference>
<dbReference type="RefSeq" id="WP_219042750.1">
    <property type="nucleotide sequence ID" value="NZ_JAHWDQ010000001.1"/>
</dbReference>